<reference evidence="1" key="1">
    <citation type="submission" date="2020-05" db="EMBL/GenBank/DDBJ databases">
        <authorList>
            <person name="Chiriac C."/>
            <person name="Salcher M."/>
            <person name="Ghai R."/>
            <person name="Kavagutti S V."/>
        </authorList>
    </citation>
    <scope>NUCLEOTIDE SEQUENCE</scope>
</reference>
<organism evidence="1">
    <name type="scientific">freshwater metagenome</name>
    <dbReference type="NCBI Taxonomy" id="449393"/>
    <lineage>
        <taxon>unclassified sequences</taxon>
        <taxon>metagenomes</taxon>
        <taxon>ecological metagenomes</taxon>
    </lineage>
</organism>
<dbReference type="AlphaFoldDB" id="A0A6J6E4X6"/>
<dbReference type="SUPFAM" id="SSF49373">
    <property type="entry name" value="Invasin/intimin cell-adhesion fragments"/>
    <property type="match status" value="1"/>
</dbReference>
<dbReference type="InterPro" id="IPR008964">
    <property type="entry name" value="Invasin/intimin_cell_adhesion"/>
</dbReference>
<dbReference type="InterPro" id="IPR013783">
    <property type="entry name" value="Ig-like_fold"/>
</dbReference>
<accession>A0A6J6E4X6</accession>
<evidence type="ECO:0000313" key="1">
    <source>
        <dbReference type="EMBL" id="CAB4570319.1"/>
    </source>
</evidence>
<name>A0A6J6E4X6_9ZZZZ</name>
<proteinExistence type="predicted"/>
<dbReference type="EMBL" id="CAEZTO010000006">
    <property type="protein sequence ID" value="CAB4570319.1"/>
    <property type="molecule type" value="Genomic_DNA"/>
</dbReference>
<gene>
    <name evidence="1" type="ORF">UFOPK1693_00654</name>
</gene>
<protein>
    <submittedName>
        <fullName evidence="1">Unannotated protein</fullName>
    </submittedName>
</protein>
<dbReference type="Gene3D" id="2.60.40.10">
    <property type="entry name" value="Immunoglobulins"/>
    <property type="match status" value="2"/>
</dbReference>
<sequence>MTRKGLAFGAGLSLVASGFVALPAQASGIDNGWVRLAPSAGTTYNTLLGQKFDLAAGFATAADNGAKLKFLVEDADQLARYDIDGNAITDFDTIAADTGTGDVTALRQVQGSTDTVVAAFAAASEIEVGDVVDGDSIAVTGGTAAVLTELNGKLRVSAVKEVASGAMTSAVYTAGAAVGDLDTVVITKNAHGIVAGDIVLIASAGLSALTTDTAATVAGQLNGYALVTAADTNTFTIQKVLAGLTVNQTSNNFTAGTVEVHNVTVNLAGTTDITANSAVLTDSIAGGFDELTDGDALDSAANMVIASFGLAGQSGVGAQKTDGTAGRNADGSFIVDTNDTDDAGTEQTLRLAATKAGSVKVTSWIDSDNDNVIDTTEYRSPQRTVTFVALASATFTTTIDTPLTGSSAQAAYVTIAPDINLAQFASGDVVVDFGKNGASTDADQAAAYDSTLKVLKATASEATGAGDILYAEAQYGTTNYGGKVYATADTTTVNIGGASNANADGDGVSTPYVLAGANYNGTNLRSGTTAVQVITDLTTMVAGATAPAAPAGVKAEITITKVSLASTSSVTAGGKTLASTGTSISYFTTSNADGEVLVDLVATGAATDSVTVGVRVLDSSIAGTAGYTTAKSVTLTWAAATLAASGELIELATYGDADDNGTHDAQRSVAKGGSMTLNYQVRDSFGAPFTAAGYRLAITSTAGSGGGSVAGFAAVTNGLATFTFTDNTVGTTGSYTINANLEKINTAGTAYAEVDAGSDLDIVVNVGTAAAATITAPTDFASTDTAKALETKAVVGGIDGRKTNYDFPYTSANGYRINGVVRSSTGAGLPGQAVTISAPAGVGLATDDESANEVLATGSITVYTNSSGAYSVYAFSNKSGNQSFTITSGSASKTHVWQWAAPAVTAGTVLALDMPASVAPGSTFKVTATLTDKFGNAVDTSSDQISLTYSGPGIVFGTLPVDTDKNGQVSFAVLLGANDKGTVSVTAAYDQSNDNDFTGTTALDKDITVTKTTTVGAVASTGKVNVGSFNGKLVVYAAGLNGARISWKVGGNWGSQVASSNYSIFNRPTPRAGATVSVDIYVNGVKTLTKSVVTR</sequence>